<keyword evidence="2" id="KW-1133">Transmembrane helix</keyword>
<dbReference type="Proteomes" id="UP001596035">
    <property type="component" value="Unassembled WGS sequence"/>
</dbReference>
<feature type="compositionally biased region" description="Basic and acidic residues" evidence="1">
    <location>
        <begin position="46"/>
        <end position="69"/>
    </location>
</feature>
<sequence>MRVRTGVLPAVWALVLWGLFQAGQGVTSHGLSGEAECSWINMGPDGEERSSLMEPGDLCHTRDGDERTYEEQLASQREAGEDVVTGTWVLGVGAVGLAGLSVERRLRRTRARGPYEARARRSWGVRGRRPRGRV</sequence>
<evidence type="ECO:0000256" key="2">
    <source>
        <dbReference type="SAM" id="Phobius"/>
    </source>
</evidence>
<keyword evidence="2" id="KW-0812">Transmembrane</keyword>
<keyword evidence="2" id="KW-0472">Membrane</keyword>
<evidence type="ECO:0000256" key="1">
    <source>
        <dbReference type="SAM" id="MobiDB-lite"/>
    </source>
</evidence>
<organism evidence="3 4">
    <name type="scientific">Streptomyces atrovirens</name>
    <dbReference type="NCBI Taxonomy" id="285556"/>
    <lineage>
        <taxon>Bacteria</taxon>
        <taxon>Bacillati</taxon>
        <taxon>Actinomycetota</taxon>
        <taxon>Actinomycetes</taxon>
        <taxon>Kitasatosporales</taxon>
        <taxon>Streptomycetaceae</taxon>
        <taxon>Streptomyces</taxon>
    </lineage>
</organism>
<comment type="caution">
    <text evidence="3">The sequence shown here is derived from an EMBL/GenBank/DDBJ whole genome shotgun (WGS) entry which is preliminary data.</text>
</comment>
<keyword evidence="4" id="KW-1185">Reference proteome</keyword>
<evidence type="ECO:0000313" key="4">
    <source>
        <dbReference type="Proteomes" id="UP001596035"/>
    </source>
</evidence>
<evidence type="ECO:0000313" key="3">
    <source>
        <dbReference type="EMBL" id="MFC5242597.1"/>
    </source>
</evidence>
<accession>A0ABW0DYM2</accession>
<name>A0ABW0DYM2_9ACTN</name>
<feature type="region of interest" description="Disordered" evidence="1">
    <location>
        <begin position="42"/>
        <end position="69"/>
    </location>
</feature>
<feature type="transmembrane region" description="Helical" evidence="2">
    <location>
        <begin position="83"/>
        <end position="102"/>
    </location>
</feature>
<gene>
    <name evidence="3" type="ORF">ACFPWV_22220</name>
</gene>
<protein>
    <recommendedName>
        <fullName evidence="5">Integral membrane protein</fullName>
    </recommendedName>
</protein>
<dbReference type="EMBL" id="JBHSKN010000019">
    <property type="protein sequence ID" value="MFC5242597.1"/>
    <property type="molecule type" value="Genomic_DNA"/>
</dbReference>
<proteinExistence type="predicted"/>
<evidence type="ECO:0008006" key="5">
    <source>
        <dbReference type="Google" id="ProtNLM"/>
    </source>
</evidence>
<reference evidence="4" key="1">
    <citation type="journal article" date="2019" name="Int. J. Syst. Evol. Microbiol.">
        <title>The Global Catalogue of Microorganisms (GCM) 10K type strain sequencing project: providing services to taxonomists for standard genome sequencing and annotation.</title>
        <authorList>
            <consortium name="The Broad Institute Genomics Platform"/>
            <consortium name="The Broad Institute Genome Sequencing Center for Infectious Disease"/>
            <person name="Wu L."/>
            <person name="Ma J."/>
        </authorList>
    </citation>
    <scope>NUCLEOTIDE SEQUENCE [LARGE SCALE GENOMIC DNA]</scope>
    <source>
        <strain evidence="4">CGMCC 4.7131</strain>
    </source>
</reference>
<dbReference type="RefSeq" id="WP_344564589.1">
    <property type="nucleotide sequence ID" value="NZ_BAAATG010000034.1"/>
</dbReference>